<dbReference type="Proteomes" id="UP000594905">
    <property type="component" value="Chromosome"/>
</dbReference>
<feature type="compositionally biased region" description="Basic and acidic residues" evidence="1">
    <location>
        <begin position="139"/>
        <end position="159"/>
    </location>
</feature>
<keyword evidence="2" id="KW-1133">Transmembrane helix</keyword>
<dbReference type="EMBL" id="LS483460">
    <property type="protein sequence ID" value="SQI00626.1"/>
    <property type="molecule type" value="Genomic_DNA"/>
</dbReference>
<keyword evidence="7" id="KW-1185">Reference proteome</keyword>
<dbReference type="KEGG" id="cmin:NCTC10288_01944"/>
<evidence type="ECO:0000313" key="6">
    <source>
        <dbReference type="Proteomes" id="UP000249264"/>
    </source>
</evidence>
<accession>A0A2X4RED9</accession>
<feature type="region of interest" description="Disordered" evidence="1">
    <location>
        <begin position="218"/>
        <end position="238"/>
    </location>
</feature>
<keyword evidence="3" id="KW-0732">Signal</keyword>
<dbReference type="RefSeq" id="WP_039674058.1">
    <property type="nucleotide sequence ID" value="NZ_CP065689.1"/>
</dbReference>
<sequence length="302" mass="31025">MKRINRTLTAAVLAGSLALGGTAVASAQIPAPAVFELDGTTYQRQPDGSYKSTNQLGSTSLTAEQAQAAWERLQEKEAPADNQDEGPTTTIQLGDEEEAPAPAPENPDPAPAGPSKVDTPIDNGTGGSEQGSAKPEAPGSEKPETPGSEKPEAGKEEPAKPSGTETTPTGGSQAPSTPADDADFDTKKLAWLALPAALIIGGVTWYLAKDGKTYVKTEEAAQKDTPSAEEKAASEQMLKENKDEVIAQGGKVAESTAEKSQAQSRGISAETGSNTVARGLAALAIAAMIAAGAFVARRKLFI</sequence>
<feature type="signal peptide" evidence="3">
    <location>
        <begin position="1"/>
        <end position="27"/>
    </location>
</feature>
<dbReference type="AlphaFoldDB" id="A0A2X4RED9"/>
<keyword evidence="2" id="KW-0812">Transmembrane</keyword>
<evidence type="ECO:0000256" key="2">
    <source>
        <dbReference type="SAM" id="Phobius"/>
    </source>
</evidence>
<dbReference type="EMBL" id="CP065689">
    <property type="protein sequence ID" value="QPS60516.1"/>
    <property type="molecule type" value="Genomic_DNA"/>
</dbReference>
<feature type="region of interest" description="Disordered" evidence="1">
    <location>
        <begin position="250"/>
        <end position="270"/>
    </location>
</feature>
<evidence type="ECO:0000256" key="3">
    <source>
        <dbReference type="SAM" id="SignalP"/>
    </source>
</evidence>
<feature type="transmembrane region" description="Helical" evidence="2">
    <location>
        <begin position="189"/>
        <end position="208"/>
    </location>
</feature>
<feature type="compositionally biased region" description="Polar residues" evidence="1">
    <location>
        <begin position="258"/>
        <end position="270"/>
    </location>
</feature>
<feature type="chain" id="PRO_5016270283" evidence="3">
    <location>
        <begin position="28"/>
        <end position="302"/>
    </location>
</feature>
<reference evidence="5 6" key="1">
    <citation type="submission" date="2018-06" db="EMBL/GenBank/DDBJ databases">
        <authorList>
            <consortium name="Pathogen Informatics"/>
            <person name="Doyle S."/>
        </authorList>
    </citation>
    <scope>NUCLEOTIDE SEQUENCE [LARGE SCALE GENOMIC DNA]</scope>
    <source>
        <strain evidence="5 6">NCTC10288</strain>
    </source>
</reference>
<organism evidence="5 6">
    <name type="scientific">Corynebacterium minutissimum</name>
    <dbReference type="NCBI Taxonomy" id="38301"/>
    <lineage>
        <taxon>Bacteria</taxon>
        <taxon>Bacillati</taxon>
        <taxon>Actinomycetota</taxon>
        <taxon>Actinomycetes</taxon>
        <taxon>Mycobacteriales</taxon>
        <taxon>Corynebacteriaceae</taxon>
        <taxon>Corynebacterium</taxon>
    </lineage>
</organism>
<evidence type="ECO:0000313" key="4">
    <source>
        <dbReference type="EMBL" id="QPS60516.1"/>
    </source>
</evidence>
<protein>
    <submittedName>
        <fullName evidence="5">Putative secreted protein</fullName>
    </submittedName>
</protein>
<keyword evidence="2" id="KW-0472">Membrane</keyword>
<name>A0A2X4RED9_9CORY</name>
<feature type="compositionally biased region" description="Pro residues" evidence="1">
    <location>
        <begin position="101"/>
        <end position="112"/>
    </location>
</feature>
<proteinExistence type="predicted"/>
<feature type="compositionally biased region" description="Polar residues" evidence="1">
    <location>
        <begin position="42"/>
        <end position="65"/>
    </location>
</feature>
<dbReference type="Proteomes" id="UP000249264">
    <property type="component" value="Chromosome 1"/>
</dbReference>
<gene>
    <name evidence="4" type="ORF">I6G51_04790</name>
    <name evidence="5" type="ORF">NCTC10288_01944</name>
</gene>
<feature type="region of interest" description="Disordered" evidence="1">
    <location>
        <begin position="42"/>
        <end position="182"/>
    </location>
</feature>
<feature type="transmembrane region" description="Helical" evidence="2">
    <location>
        <begin position="275"/>
        <end position="296"/>
    </location>
</feature>
<evidence type="ECO:0000256" key="1">
    <source>
        <dbReference type="SAM" id="MobiDB-lite"/>
    </source>
</evidence>
<evidence type="ECO:0000313" key="5">
    <source>
        <dbReference type="EMBL" id="SQI00626.1"/>
    </source>
</evidence>
<dbReference type="GeneID" id="70783824"/>
<reference evidence="4 7" key="2">
    <citation type="submission" date="2020-12" db="EMBL/GenBank/DDBJ databases">
        <title>FDA dAtabase for Regulatory Grade micrObial Sequences (FDA-ARGOS): Supporting development and validation of Infectious Disease Dx tests.</title>
        <authorList>
            <person name="Sproer C."/>
            <person name="Gronow S."/>
            <person name="Severitt S."/>
            <person name="Schroder I."/>
            <person name="Tallon L."/>
            <person name="Sadzewicz L."/>
            <person name="Zhao X."/>
            <person name="Boylan J."/>
            <person name="Ott S."/>
            <person name="Bowen H."/>
            <person name="Vavikolanu K."/>
            <person name="Mehta A."/>
            <person name="Aluvathingal J."/>
            <person name="Nadendla S."/>
            <person name="Lowell S."/>
            <person name="Myers T."/>
            <person name="Yan Y."/>
            <person name="Sichtig H."/>
        </authorList>
    </citation>
    <scope>NUCLEOTIDE SEQUENCE [LARGE SCALE GENOMIC DNA]</scope>
    <source>
        <strain evidence="4 7">FDAARGOS_894</strain>
    </source>
</reference>
<dbReference type="OrthoDB" id="4427614at2"/>
<feature type="compositionally biased region" description="Low complexity" evidence="1">
    <location>
        <begin position="160"/>
        <end position="172"/>
    </location>
</feature>
<evidence type="ECO:0000313" key="7">
    <source>
        <dbReference type="Proteomes" id="UP000594905"/>
    </source>
</evidence>